<sequence length="206" mass="22905">MDGFTKVISEVRNLVEVSVKSLLLKNMEAVMLLVITNFLFPVSWAKEVMINGNSVNILVVEDSCYVHNSVCGRCKLCRSCGGESLVKSDIRSDSASLVVSKWTTGFTWEECCVQVDRDGSELSRHKKAFRSSSAGPNQEEGYIYVAMDRSVMSGHNEVVGTSNANPSIRCNVETWPMEDAARCISRLCDYSRGMDGILHRLHLQDL</sequence>
<protein>
    <submittedName>
        <fullName evidence="1">Uncharacterized protein</fullName>
    </submittedName>
</protein>
<accession>A0AAN9SVC2</accession>
<dbReference type="EMBL" id="JAYMYS010000002">
    <property type="protein sequence ID" value="KAK7407008.1"/>
    <property type="molecule type" value="Genomic_DNA"/>
</dbReference>
<dbReference type="Proteomes" id="UP001386955">
    <property type="component" value="Unassembled WGS sequence"/>
</dbReference>
<evidence type="ECO:0000313" key="2">
    <source>
        <dbReference type="Proteomes" id="UP001386955"/>
    </source>
</evidence>
<reference evidence="1 2" key="1">
    <citation type="submission" date="2024-01" db="EMBL/GenBank/DDBJ databases">
        <title>The genomes of 5 underutilized Papilionoideae crops provide insights into root nodulation and disease resistanc.</title>
        <authorList>
            <person name="Jiang F."/>
        </authorList>
    </citation>
    <scope>NUCLEOTIDE SEQUENCE [LARGE SCALE GENOMIC DNA]</scope>
    <source>
        <strain evidence="1">DUOXIRENSHENG_FW03</strain>
        <tissue evidence="1">Leaves</tissue>
    </source>
</reference>
<organism evidence="1 2">
    <name type="scientific">Psophocarpus tetragonolobus</name>
    <name type="common">Winged bean</name>
    <name type="synonym">Dolichos tetragonolobus</name>
    <dbReference type="NCBI Taxonomy" id="3891"/>
    <lineage>
        <taxon>Eukaryota</taxon>
        <taxon>Viridiplantae</taxon>
        <taxon>Streptophyta</taxon>
        <taxon>Embryophyta</taxon>
        <taxon>Tracheophyta</taxon>
        <taxon>Spermatophyta</taxon>
        <taxon>Magnoliopsida</taxon>
        <taxon>eudicotyledons</taxon>
        <taxon>Gunneridae</taxon>
        <taxon>Pentapetalae</taxon>
        <taxon>rosids</taxon>
        <taxon>fabids</taxon>
        <taxon>Fabales</taxon>
        <taxon>Fabaceae</taxon>
        <taxon>Papilionoideae</taxon>
        <taxon>50 kb inversion clade</taxon>
        <taxon>NPAAA clade</taxon>
        <taxon>indigoferoid/millettioid clade</taxon>
        <taxon>Phaseoleae</taxon>
        <taxon>Psophocarpus</taxon>
    </lineage>
</organism>
<evidence type="ECO:0000313" key="1">
    <source>
        <dbReference type="EMBL" id="KAK7407008.1"/>
    </source>
</evidence>
<dbReference type="AlphaFoldDB" id="A0AAN9SVC2"/>
<comment type="caution">
    <text evidence="1">The sequence shown here is derived from an EMBL/GenBank/DDBJ whole genome shotgun (WGS) entry which is preliminary data.</text>
</comment>
<name>A0AAN9SVC2_PSOTE</name>
<keyword evidence="2" id="KW-1185">Reference proteome</keyword>
<gene>
    <name evidence="1" type="ORF">VNO78_08647</name>
</gene>
<proteinExistence type="predicted"/>